<feature type="compositionally biased region" description="Basic residues" evidence="1">
    <location>
        <begin position="76"/>
        <end position="97"/>
    </location>
</feature>
<protein>
    <recommendedName>
        <fullName evidence="4">DUF2953 domain-containing protein</fullName>
    </recommendedName>
</protein>
<dbReference type="RefSeq" id="WP_011197148.1">
    <property type="nucleotide sequence ID" value="NC_006177.1"/>
</dbReference>
<dbReference type="HOGENOM" id="CLU_1266351_0_0_9"/>
<dbReference type="Proteomes" id="UP000000417">
    <property type="component" value="Chromosome"/>
</dbReference>
<reference evidence="2 3" key="1">
    <citation type="journal article" date="2004" name="Nucleic Acids Res.">
        <title>Genome sequence of Symbiobacterium thermophilum, an uncultivable bacterium that depends on microbial commensalism.</title>
        <authorList>
            <person name="Ueda K."/>
            <person name="Yamashita A."/>
            <person name="Ishikawa J."/>
            <person name="Shimada M."/>
            <person name="Watsuji T."/>
            <person name="Morimura K."/>
            <person name="Ikeda H."/>
            <person name="Hattori M."/>
            <person name="Beppu T."/>
        </authorList>
    </citation>
    <scope>NUCLEOTIDE SEQUENCE [LARGE SCALE GENOMIC DNA]</scope>
    <source>
        <strain evidence="3">T / IAM 14863</strain>
    </source>
</reference>
<organism evidence="2 3">
    <name type="scientific">Symbiobacterium thermophilum (strain DSM 24528 / JCM 14929 / IAM 14863 / T)</name>
    <dbReference type="NCBI Taxonomy" id="292459"/>
    <lineage>
        <taxon>Bacteria</taxon>
        <taxon>Bacillati</taxon>
        <taxon>Bacillota</taxon>
        <taxon>Clostridia</taxon>
        <taxon>Eubacteriales</taxon>
        <taxon>Symbiobacteriaceae</taxon>
        <taxon>Symbiobacterium</taxon>
    </lineage>
</organism>
<keyword evidence="3" id="KW-1185">Reference proteome</keyword>
<evidence type="ECO:0000256" key="1">
    <source>
        <dbReference type="SAM" id="MobiDB-lite"/>
    </source>
</evidence>
<feature type="region of interest" description="Disordered" evidence="1">
    <location>
        <begin position="68"/>
        <end position="99"/>
    </location>
</feature>
<name>Q67JY4_SYMTH</name>
<proteinExistence type="predicted"/>
<gene>
    <name evidence="2" type="ordered locus">STH3033</name>
</gene>
<evidence type="ECO:0008006" key="4">
    <source>
        <dbReference type="Google" id="ProtNLM"/>
    </source>
</evidence>
<accession>Q67JY4</accession>
<dbReference type="EMBL" id="AP006840">
    <property type="protein sequence ID" value="BAD42016.1"/>
    <property type="molecule type" value="Genomic_DNA"/>
</dbReference>
<dbReference type="STRING" id="292459.STH3033"/>
<evidence type="ECO:0000313" key="2">
    <source>
        <dbReference type="EMBL" id="BAD42016.1"/>
    </source>
</evidence>
<evidence type="ECO:0000313" key="3">
    <source>
        <dbReference type="Proteomes" id="UP000000417"/>
    </source>
</evidence>
<sequence length="218" mass="23989">MVLVLLFVPFDLRLCGRADLAADDWESPLAGRAEWRLRLRWGLLPVTAGAQWSDGRLGQPEVRVLGFPVRGGNKGGRGHRPKTPGATKRKAGRKAGRTKPDPELLLTLAREAVQLPGRLWRSLGVRLTAEGSYGLPDPALTGLCEAIRWSAGLGRSLRLTPDFERPCLVGRGELTGRVYGFRLAAIAWHVARRPAVWNRLVGTIRFRPLRTILLRGGA</sequence>
<dbReference type="AlphaFoldDB" id="Q67JY4"/>
<dbReference type="KEGG" id="sth:STH3033"/>